<reference evidence="2" key="1">
    <citation type="submission" date="2011-01" db="EMBL/GenBank/DDBJ databases">
        <title>The Genome Sequence of Nematocida parisii strain ERTm3.</title>
        <authorList>
            <consortium name="The Broad Institute Genome Sequencing Platform"/>
            <consortium name="The Broad Institute Genome Sequencing Center for Infectious Disease"/>
            <person name="Cuomo C."/>
            <person name="Troemel E."/>
            <person name="Young S.K."/>
            <person name="Zeng Q."/>
            <person name="Gargeya S."/>
            <person name="Fitzgerald M."/>
            <person name="Haas B."/>
            <person name="Abouelleil A."/>
            <person name="Alvarado L."/>
            <person name="Arachchi H.M."/>
            <person name="Berlin A."/>
            <person name="Chapman S.B."/>
            <person name="Gearin G."/>
            <person name="Goldberg J."/>
            <person name="Griggs A."/>
            <person name="Gujja S."/>
            <person name="Hansen M."/>
            <person name="Heiman D."/>
            <person name="Howarth C."/>
            <person name="Larimer J."/>
            <person name="Lui A."/>
            <person name="MacDonald P.J.P."/>
            <person name="McCowen C."/>
            <person name="Montmayeur A."/>
            <person name="Murphy C."/>
            <person name="Neiman D."/>
            <person name="Pearson M."/>
            <person name="Priest M."/>
            <person name="Roberts A."/>
            <person name="Saif S."/>
            <person name="Shea T."/>
            <person name="Sisk P."/>
            <person name="Stolte C."/>
            <person name="Sykes S."/>
            <person name="Wortman J."/>
            <person name="Nusbaum C."/>
            <person name="Birren B."/>
        </authorList>
    </citation>
    <scope>NUCLEOTIDE SEQUENCE</scope>
    <source>
        <strain evidence="2">ERTm3</strain>
    </source>
</reference>
<sequence length="914" mass="106392">MIRYYWICLLMVTGIRSQLALNECIELINYDIAQSTSGMARVNPDGPLNLLRGYFYYKNGLIQNKRDYSSGINSLFSLKYAPEGRVNNPKYSFTPGTNPVEYFSNTKTVRDHYLSEFNACLINMFFDSGSNSIMNRIDTRTFTGFLKNLQPNSSDGYKILAALFLLSEGIDIPITVEKIEGQYFIILRNIRDDTEVFNICIDESLSKPMECANNTTNLSHSILRIIEFFIINRTNPMVVLNNVSTEPAAYSDFKKAGFLNTPRFLIQAYIYDFLDCIDKAQDFIYIVYTMLEEIFLSDDYMLMDNEERKMVKSIFIRCFSFENAVWKKSYEYLYDIVEIEKILNRNSILPFSDAYTLPTYTRIPKYSNIRNNFLIEEEYFDNSVEAAILGIMCCLAYDPETKKYTTKNMQFASDELKWFFNKYKIPNDETSFEMHRDWNKIVSNLSDPHIKYSQNGNQLVSGILNIIRVIQEITGVPEKDKEYIELCIEKMTLNNTLVQSFIRKIEEYVLGLIMSLSTNKDVSVSFGKIEKRFIQNTNTSDVFGNIAIRYRFNGLVSGLNVGIFNGGASLTLKVVNTYEITQFISNCLNTRNKYMKDNRFISCLLINYIDILVNSLRSYLSNISSMMHVAREIYMCDNIEQIFLWGRISDLQYKKNLIKFLSLIFMNEKMSPNDNAFRVISNLLGSIPLCNLDLQLEIIPYIVYGYTWTNLEKNIICTEIQYVDILNNSLETGKLFMYIVDMHTSETLICSLRLFINLRETSLTGAINPLLHSRYLMKIIQHLFVCDNIDNLQILRDLIKSKWKFCDYVNDIITLAWFVCACTDPQTPYPVLKNVYDLVNKQNDTWYLDRIQAPEKYLEVVSVLERLRNKLKTRKGKETKLNRLICLFKQTKSSPERTSFKKSLTQCFSTPIRE</sequence>
<keyword evidence="1" id="KW-0732">Signal</keyword>
<dbReference type="HOGENOM" id="CLU_009683_3_0_1"/>
<dbReference type="VEuPathDB" id="MicrosporidiaDB:NEQG_02421"/>
<protein>
    <submittedName>
        <fullName evidence="2">Uncharacterized protein</fullName>
    </submittedName>
</protein>
<name>I3EDK1_NEMP3</name>
<proteinExistence type="predicted"/>
<dbReference type="InParanoid" id="I3EDK1"/>
<feature type="chain" id="PRO_5003670502" evidence="1">
    <location>
        <begin position="18"/>
        <end position="914"/>
    </location>
</feature>
<evidence type="ECO:0000313" key="2">
    <source>
        <dbReference type="EMBL" id="EIJ87298.1"/>
    </source>
</evidence>
<feature type="signal peptide" evidence="1">
    <location>
        <begin position="1"/>
        <end position="17"/>
    </location>
</feature>
<keyword evidence="3" id="KW-1185">Reference proteome</keyword>
<dbReference type="Proteomes" id="UP000002872">
    <property type="component" value="Unassembled WGS sequence"/>
</dbReference>
<evidence type="ECO:0000313" key="3">
    <source>
        <dbReference type="Proteomes" id="UP000002872"/>
    </source>
</evidence>
<gene>
    <name evidence="2" type="ORF">NEQG_02421</name>
</gene>
<evidence type="ECO:0000256" key="1">
    <source>
        <dbReference type="SAM" id="SignalP"/>
    </source>
</evidence>
<dbReference type="OrthoDB" id="2188156at2759"/>
<dbReference type="EMBL" id="GL870883">
    <property type="protein sequence ID" value="EIJ87298.1"/>
    <property type="molecule type" value="Genomic_DNA"/>
</dbReference>
<organism evidence="2 3">
    <name type="scientific">Nematocida parisii (strain ERTm3)</name>
    <name type="common">Nematode killer fungus</name>
    <dbReference type="NCBI Taxonomy" id="935791"/>
    <lineage>
        <taxon>Eukaryota</taxon>
        <taxon>Fungi</taxon>
        <taxon>Fungi incertae sedis</taxon>
        <taxon>Microsporidia</taxon>
        <taxon>Nematocida</taxon>
    </lineage>
</organism>
<accession>I3EDK1</accession>
<dbReference type="AlphaFoldDB" id="I3EDK1"/>